<evidence type="ECO:0000256" key="3">
    <source>
        <dbReference type="ARBA" id="ARBA00023199"/>
    </source>
</evidence>
<dbReference type="SUPFAM" id="SSF100879">
    <property type="entry name" value="Lesion bypass DNA polymerase (Y-family), little finger domain"/>
    <property type="match status" value="1"/>
</dbReference>
<keyword evidence="4" id="KW-0234">DNA repair</keyword>
<dbReference type="PANTHER" id="PTHR11076:SF34">
    <property type="entry name" value="PROTEIN UMUC"/>
    <property type="match status" value="1"/>
</dbReference>
<name>A0A4R6XCJ6_9GAMM</name>
<feature type="domain" description="UmuC" evidence="6">
    <location>
        <begin position="3"/>
        <end position="188"/>
    </location>
</feature>
<organism evidence="7 8">
    <name type="scientific">Marinicella litoralis</name>
    <dbReference type="NCBI Taxonomy" id="644220"/>
    <lineage>
        <taxon>Bacteria</taxon>
        <taxon>Pseudomonadati</taxon>
        <taxon>Pseudomonadota</taxon>
        <taxon>Gammaproteobacteria</taxon>
        <taxon>Lysobacterales</taxon>
        <taxon>Marinicellaceae</taxon>
        <taxon>Marinicella</taxon>
    </lineage>
</organism>
<dbReference type="GO" id="GO:0006281">
    <property type="term" value="P:DNA repair"/>
    <property type="evidence" value="ECO:0007669"/>
    <property type="project" value="UniProtKB-KW"/>
</dbReference>
<evidence type="ECO:0000256" key="5">
    <source>
        <dbReference type="ARBA" id="ARBA00023236"/>
    </source>
</evidence>
<dbReference type="Pfam" id="PF13438">
    <property type="entry name" value="DUF4113"/>
    <property type="match status" value="1"/>
</dbReference>
<proteinExistence type="inferred from homology"/>
<dbReference type="Pfam" id="PF00817">
    <property type="entry name" value="IMS"/>
    <property type="match status" value="1"/>
</dbReference>
<dbReference type="CDD" id="cd01700">
    <property type="entry name" value="PolY_Pol_V_umuC"/>
    <property type="match status" value="1"/>
</dbReference>
<dbReference type="InterPro" id="IPR050116">
    <property type="entry name" value="DNA_polymerase-Y"/>
</dbReference>
<keyword evidence="2" id="KW-0227">DNA damage</keyword>
<dbReference type="InterPro" id="IPR036775">
    <property type="entry name" value="DNA_pol_Y-fam_lit_finger_sf"/>
</dbReference>
<dbReference type="AlphaFoldDB" id="A0A4R6XCJ6"/>
<accession>A0A4R6XCJ6</accession>
<dbReference type="InterPro" id="IPR001126">
    <property type="entry name" value="UmuC"/>
</dbReference>
<keyword evidence="3" id="KW-0741">SOS mutagenesis</keyword>
<dbReference type="Pfam" id="PF11799">
    <property type="entry name" value="IMS_C"/>
    <property type="match status" value="1"/>
</dbReference>
<dbReference type="GO" id="GO:0003887">
    <property type="term" value="F:DNA-directed DNA polymerase activity"/>
    <property type="evidence" value="ECO:0007669"/>
    <property type="project" value="TreeGrafter"/>
</dbReference>
<dbReference type="Gene3D" id="3.30.1490.100">
    <property type="entry name" value="DNA polymerase, Y-family, little finger domain"/>
    <property type="match status" value="1"/>
</dbReference>
<comment type="similarity">
    <text evidence="1">Belongs to the DNA polymerase type-Y family.</text>
</comment>
<evidence type="ECO:0000256" key="1">
    <source>
        <dbReference type="ARBA" id="ARBA00010945"/>
    </source>
</evidence>
<dbReference type="PROSITE" id="PS50173">
    <property type="entry name" value="UMUC"/>
    <property type="match status" value="1"/>
</dbReference>
<dbReference type="InterPro" id="IPR025188">
    <property type="entry name" value="DUF4113"/>
</dbReference>
<dbReference type="Gene3D" id="1.10.150.20">
    <property type="entry name" value="5' to 3' exonuclease, C-terminal subdomain"/>
    <property type="match status" value="1"/>
</dbReference>
<dbReference type="PANTHER" id="PTHR11076">
    <property type="entry name" value="DNA REPAIR POLYMERASE UMUC / TRANSFERASE FAMILY MEMBER"/>
    <property type="match status" value="1"/>
</dbReference>
<dbReference type="InterPro" id="IPR043128">
    <property type="entry name" value="Rev_trsase/Diguanyl_cyclase"/>
</dbReference>
<keyword evidence="5" id="KW-0742">SOS response</keyword>
<dbReference type="SUPFAM" id="SSF56672">
    <property type="entry name" value="DNA/RNA polymerases"/>
    <property type="match status" value="1"/>
</dbReference>
<evidence type="ECO:0000313" key="7">
    <source>
        <dbReference type="EMBL" id="TDR14663.1"/>
    </source>
</evidence>
<dbReference type="GO" id="GO:0009432">
    <property type="term" value="P:SOS response"/>
    <property type="evidence" value="ECO:0007669"/>
    <property type="project" value="UniProtKB-KW"/>
</dbReference>
<dbReference type="NCBIfam" id="NF002955">
    <property type="entry name" value="PRK03609.1"/>
    <property type="match status" value="1"/>
</dbReference>
<dbReference type="EMBL" id="SNZB01000009">
    <property type="protein sequence ID" value="TDR14663.1"/>
    <property type="molecule type" value="Genomic_DNA"/>
</dbReference>
<evidence type="ECO:0000256" key="2">
    <source>
        <dbReference type="ARBA" id="ARBA00022763"/>
    </source>
</evidence>
<dbReference type="GO" id="GO:0042276">
    <property type="term" value="P:error-prone translesion synthesis"/>
    <property type="evidence" value="ECO:0007669"/>
    <property type="project" value="TreeGrafter"/>
</dbReference>
<dbReference type="Gene3D" id="3.40.1170.60">
    <property type="match status" value="1"/>
</dbReference>
<sequence length="420" mass="47078">MIFGLCDVNNFYVSCERSFNPAINNRPVIVLSNNDGCAVARSNEVKALGVKMGAPLHQIQNLVQQHNFAVFSSNYSLYADMSNRFESIIESYTPEVEKYSCDEVFFQLDGLKHKGHLGAYMRKMVAEIKQGLGLPVCVGLAPTKTLCKIANHYAKSLSVAGGVLALFSEYNLKNALEILPVNEVWGIGRKHTEHLAKLGITTALQLRDADKKWIRKRFSVVIERTIMELRGVSCLELNDVPEKKKQIVCTRSFGEKTSDKTVLREAIGYHVSRACVDLRSQQSVAKSITVGIRTNPFSKRDQQSVRSITVELPYASDDTRDFQAAATQALNRIYQADYKYKKAGIMLNGLSDKGVIQYDLFSTRQPQDDAIMGVMDQINNKYGKDVLRCGSQGFDASWVMKSERRSPRYTTQWDDVIGVA</sequence>
<reference evidence="7 8" key="1">
    <citation type="submission" date="2019-03" db="EMBL/GenBank/DDBJ databases">
        <title>Genomic Encyclopedia of Type Strains, Phase IV (KMG-IV): sequencing the most valuable type-strain genomes for metagenomic binning, comparative biology and taxonomic classification.</title>
        <authorList>
            <person name="Goeker M."/>
        </authorList>
    </citation>
    <scope>NUCLEOTIDE SEQUENCE [LARGE SCALE GENOMIC DNA]</scope>
    <source>
        <strain evidence="7 8">DSM 25488</strain>
    </source>
</reference>
<dbReference type="InterPro" id="IPR043502">
    <property type="entry name" value="DNA/RNA_pol_sf"/>
</dbReference>
<dbReference type="Proteomes" id="UP000295724">
    <property type="component" value="Unassembled WGS sequence"/>
</dbReference>
<protein>
    <submittedName>
        <fullName evidence="7">DNA polymerase V</fullName>
    </submittedName>
</protein>
<keyword evidence="8" id="KW-1185">Reference proteome</keyword>
<evidence type="ECO:0000256" key="4">
    <source>
        <dbReference type="ARBA" id="ARBA00023204"/>
    </source>
</evidence>
<dbReference type="GO" id="GO:0003684">
    <property type="term" value="F:damaged DNA binding"/>
    <property type="evidence" value="ECO:0007669"/>
    <property type="project" value="InterPro"/>
</dbReference>
<evidence type="ECO:0000259" key="6">
    <source>
        <dbReference type="PROSITE" id="PS50173"/>
    </source>
</evidence>
<dbReference type="Gene3D" id="3.30.70.270">
    <property type="match status" value="1"/>
</dbReference>
<dbReference type="GO" id="GO:0005829">
    <property type="term" value="C:cytosol"/>
    <property type="evidence" value="ECO:0007669"/>
    <property type="project" value="TreeGrafter"/>
</dbReference>
<evidence type="ECO:0000313" key="8">
    <source>
        <dbReference type="Proteomes" id="UP000295724"/>
    </source>
</evidence>
<gene>
    <name evidence="7" type="ORF">C8D91_2934</name>
</gene>
<comment type="caution">
    <text evidence="7">The sequence shown here is derived from an EMBL/GenBank/DDBJ whole genome shotgun (WGS) entry which is preliminary data.</text>
</comment>
<dbReference type="RefSeq" id="WP_099017467.1">
    <property type="nucleotide sequence ID" value="NZ_NIHB01000001.1"/>
</dbReference>
<dbReference type="OrthoDB" id="9808813at2"/>
<dbReference type="InterPro" id="IPR017961">
    <property type="entry name" value="DNA_pol_Y-fam_little_finger"/>
</dbReference>